<protein>
    <submittedName>
        <fullName evidence="1">RAPTOR1B</fullName>
    </submittedName>
</protein>
<sequence>MALGDLTISQLSAVAEESADHEDGDRNNDGSFDVVSAENEMTMTTTATSMAYVPQFIWFRELRHDEFEAYVPTAPANTGLVSKWRIKDRLNRPPDNLRNSVPGLLSFPAQILPDEDGMCCPCFVFEHQCSSTRCNKGISLCSDAVLDWANRFWKSSHQPRGSKGFLMFYPQILCVCSSYKEDGEKVGQV</sequence>
<evidence type="ECO:0000313" key="2">
    <source>
        <dbReference type="Proteomes" id="UP000011115"/>
    </source>
</evidence>
<evidence type="ECO:0000313" key="1">
    <source>
        <dbReference type="EnsemblPlants" id="PGSC0003DMT400030974"/>
    </source>
</evidence>
<organism evidence="1 2">
    <name type="scientific">Solanum tuberosum</name>
    <name type="common">Potato</name>
    <dbReference type="NCBI Taxonomy" id="4113"/>
    <lineage>
        <taxon>Eukaryota</taxon>
        <taxon>Viridiplantae</taxon>
        <taxon>Streptophyta</taxon>
        <taxon>Embryophyta</taxon>
        <taxon>Tracheophyta</taxon>
        <taxon>Spermatophyta</taxon>
        <taxon>Magnoliopsida</taxon>
        <taxon>eudicotyledons</taxon>
        <taxon>Gunneridae</taxon>
        <taxon>Pentapetalae</taxon>
        <taxon>asterids</taxon>
        <taxon>lamiids</taxon>
        <taxon>Solanales</taxon>
        <taxon>Solanaceae</taxon>
        <taxon>Solanoideae</taxon>
        <taxon>Solaneae</taxon>
        <taxon>Solanum</taxon>
    </lineage>
</organism>
<proteinExistence type="predicted"/>
<dbReference type="HOGENOM" id="CLU_1436735_0_0_1"/>
<name>M1AV11_SOLTU</name>
<dbReference type="PaxDb" id="4113-PGSC0003DMT400030974"/>
<reference evidence="2" key="1">
    <citation type="journal article" date="2011" name="Nature">
        <title>Genome sequence and analysis of the tuber crop potato.</title>
        <authorList>
            <consortium name="The Potato Genome Sequencing Consortium"/>
        </authorList>
    </citation>
    <scope>NUCLEOTIDE SEQUENCE [LARGE SCALE GENOMIC DNA]</scope>
    <source>
        <strain evidence="2">cv. DM1-3 516 R44</strain>
    </source>
</reference>
<reference evidence="1" key="2">
    <citation type="submission" date="2015-06" db="UniProtKB">
        <authorList>
            <consortium name="EnsemblPlants"/>
        </authorList>
    </citation>
    <scope>IDENTIFICATION</scope>
    <source>
        <strain evidence="1">DM1-3 516 R44</strain>
    </source>
</reference>
<dbReference type="Proteomes" id="UP000011115">
    <property type="component" value="Unassembled WGS sequence"/>
</dbReference>
<dbReference type="Gramene" id="PGSC0003DMT400030974">
    <property type="protein sequence ID" value="PGSC0003DMT400030974"/>
    <property type="gene ID" value="PGSC0003DMG400011867"/>
</dbReference>
<dbReference type="eggNOG" id="KOG1517">
    <property type="taxonomic scope" value="Eukaryota"/>
</dbReference>
<keyword evidence="2" id="KW-1185">Reference proteome</keyword>
<dbReference type="STRING" id="4113.M1AV11"/>
<accession>M1AV11</accession>
<dbReference type="EnsemblPlants" id="PGSC0003DMT400030974">
    <property type="protein sequence ID" value="PGSC0003DMT400030974"/>
    <property type="gene ID" value="PGSC0003DMG400011867"/>
</dbReference>
<dbReference type="AlphaFoldDB" id="M1AV11"/>
<dbReference type="InParanoid" id="M1AV11"/>